<dbReference type="AlphaFoldDB" id="A0AAD5S5F8"/>
<evidence type="ECO:0000256" key="1">
    <source>
        <dbReference type="SAM" id="MobiDB-lite"/>
    </source>
</evidence>
<evidence type="ECO:0000313" key="3">
    <source>
        <dbReference type="Proteomes" id="UP001212841"/>
    </source>
</evidence>
<gene>
    <name evidence="2" type="ORF">HK097_000447</name>
</gene>
<accession>A0AAD5S5F8</accession>
<reference evidence="2" key="1">
    <citation type="submission" date="2020-05" db="EMBL/GenBank/DDBJ databases">
        <title>Phylogenomic resolution of chytrid fungi.</title>
        <authorList>
            <person name="Stajich J.E."/>
            <person name="Amses K."/>
            <person name="Simmons R."/>
            <person name="Seto K."/>
            <person name="Myers J."/>
            <person name="Bonds A."/>
            <person name="Quandt C.A."/>
            <person name="Barry K."/>
            <person name="Liu P."/>
            <person name="Grigoriev I."/>
            <person name="Longcore J.E."/>
            <person name="James T.Y."/>
        </authorList>
    </citation>
    <scope>NUCLEOTIDE SEQUENCE</scope>
    <source>
        <strain evidence="2">JEL0318</strain>
    </source>
</reference>
<keyword evidence="3" id="KW-1185">Reference proteome</keyword>
<name>A0AAD5S5F8_9FUNG</name>
<dbReference type="Proteomes" id="UP001212841">
    <property type="component" value="Unassembled WGS sequence"/>
</dbReference>
<feature type="compositionally biased region" description="Polar residues" evidence="1">
    <location>
        <begin position="138"/>
        <end position="152"/>
    </location>
</feature>
<comment type="caution">
    <text evidence="2">The sequence shown here is derived from an EMBL/GenBank/DDBJ whole genome shotgun (WGS) entry which is preliminary data.</text>
</comment>
<feature type="region of interest" description="Disordered" evidence="1">
    <location>
        <begin position="30"/>
        <end position="89"/>
    </location>
</feature>
<dbReference type="EMBL" id="JADGJD010001077">
    <property type="protein sequence ID" value="KAJ3046863.1"/>
    <property type="molecule type" value="Genomic_DNA"/>
</dbReference>
<protein>
    <submittedName>
        <fullName evidence="2">Uncharacterized protein</fullName>
    </submittedName>
</protein>
<sequence>MLTSIVTRRVLISTPTTTTRLPTILLTRTYAQSPYRPNPTSTSSTNTINETSARSQDQTPTSSSSHDQNLGSEPFHDANGASGHAAEWAGMAKTAAENVGNGVEDAAKGLKGKLSSAWESVVGKDSGARGVKEIVRSASESVESATERQNSGGRNGIGKKGTDATDQLQRTTTKREGVIRDRAHW</sequence>
<organism evidence="2 3">
    <name type="scientific">Rhizophlyctis rosea</name>
    <dbReference type="NCBI Taxonomy" id="64517"/>
    <lineage>
        <taxon>Eukaryota</taxon>
        <taxon>Fungi</taxon>
        <taxon>Fungi incertae sedis</taxon>
        <taxon>Chytridiomycota</taxon>
        <taxon>Chytridiomycota incertae sedis</taxon>
        <taxon>Chytridiomycetes</taxon>
        <taxon>Rhizophlyctidales</taxon>
        <taxon>Rhizophlyctidaceae</taxon>
        <taxon>Rhizophlyctis</taxon>
    </lineage>
</organism>
<feature type="compositionally biased region" description="Basic and acidic residues" evidence="1">
    <location>
        <begin position="173"/>
        <end position="185"/>
    </location>
</feature>
<feature type="region of interest" description="Disordered" evidence="1">
    <location>
        <begin position="138"/>
        <end position="185"/>
    </location>
</feature>
<proteinExistence type="predicted"/>
<feature type="compositionally biased region" description="Low complexity" evidence="1">
    <location>
        <begin position="30"/>
        <end position="52"/>
    </location>
</feature>
<feature type="compositionally biased region" description="Polar residues" evidence="1">
    <location>
        <begin position="53"/>
        <end position="71"/>
    </location>
</feature>
<evidence type="ECO:0000313" key="2">
    <source>
        <dbReference type="EMBL" id="KAJ3046863.1"/>
    </source>
</evidence>